<organism evidence="1 2">
    <name type="scientific">Hypoxylon rubiginosum</name>
    <dbReference type="NCBI Taxonomy" id="110542"/>
    <lineage>
        <taxon>Eukaryota</taxon>
        <taxon>Fungi</taxon>
        <taxon>Dikarya</taxon>
        <taxon>Ascomycota</taxon>
        <taxon>Pezizomycotina</taxon>
        <taxon>Sordariomycetes</taxon>
        <taxon>Xylariomycetidae</taxon>
        <taxon>Xylariales</taxon>
        <taxon>Hypoxylaceae</taxon>
        <taxon>Hypoxylon</taxon>
    </lineage>
</organism>
<keyword evidence="2" id="KW-1185">Reference proteome</keyword>
<evidence type="ECO:0000313" key="1">
    <source>
        <dbReference type="EMBL" id="KAI6085626.1"/>
    </source>
</evidence>
<dbReference type="EMBL" id="MU394323">
    <property type="protein sequence ID" value="KAI6085626.1"/>
    <property type="molecule type" value="Genomic_DNA"/>
</dbReference>
<dbReference type="Proteomes" id="UP001497680">
    <property type="component" value="Unassembled WGS sequence"/>
</dbReference>
<protein>
    <submittedName>
        <fullName evidence="1">Uncharacterized protein</fullName>
    </submittedName>
</protein>
<comment type="caution">
    <text evidence="1">The sequence shown here is derived from an EMBL/GenBank/DDBJ whole genome shotgun (WGS) entry which is preliminary data.</text>
</comment>
<sequence length="1066" mass="116243">MALLCCFRSRQTTCAEPDQELVELPTLPQAAKLSKSSLPASESELPSSPPIVVTQPPSLLHGNKIPEATVDPAILDVEDSDDDEPARSIRNSSTGTLEAIRTKFIRRLSEGSGSKRHSQQSLGTSDEEIARRAELKRLMHKRIQEELKSEEEQNEETDTRMSTIDELKAVGPSRAALPGGGPRDNIEFSVSDVSEAGSKDCAINGSLDIVFLAPPPSDLHRSASLRRSTSSNPSSVSQSHENPILQKSGTLKERASLPQLPSSPQLAPVHIPSIRSESLCSWRLSYSAERVASYLGAHGETKSLTDSEHVETDPQKDEIHDDAEQPGQQADYVENHSSDNQVSETSTPAESPSKHQPSPDDGLQHDQSNAETSEDPFTEMSHDEDSAMDSLDLWLRSQEVQSNSAVSSRRTSDMILQMIPDSFDSRLRQSGDIDDSILLGGMLSVSNTSAATPCSPTGTWPASRANIGIDLVEKPTAESKDPQQPVGSPSGASDDVDQAREISSSHYASSRYTTRPNSCQTMAKESRFSLVELLGGRKAISPFSNFNHLISPSRTTDAEKSKSDVSSYKTAHNEASALDLALSEIQTQQHPIDEAGSMALSDTASFKHREAELKSIAKRFGHSQSRRDITTPIVSKFREEFIEPRTSVTTKHSIFAKFHLQIPKRAKHPGKDTHTKSRSGPLSVQGAPGQRQRSLKFESHQQQHHSVEGQKCREIAQFDQSAHLSTSVGEPADPKRTIPSNKPACVADLLDPESRVEDGQTLKPPSRPEDGSSPSQQSDISNSVLREWINLMNDEDTQAHVEPKPDQQNRSPLRSKTPPASWAKWPSHTRHERTGPAGEKDDVIPRDFAVRVGSNGSSTTWSTDKPSDSPRRYITPESRSLSTEVGRIVKGGLNKVVQGTLHPDRRASTESEHAYQKSYGHLEYPELEILPMNGGYRELQALEQQIGTIKRGSVAADSQLALSNSGNTRPPLSARLASEVHMIQHRASRDSCRDEQGAVAVSPAALPATPRQALSAPKGANEGDGHVDAPESQVSYEDCVPKHMLEDERSVEDSGIAEHPHHAPAA</sequence>
<name>A0ACC0CZB3_9PEZI</name>
<evidence type="ECO:0000313" key="2">
    <source>
        <dbReference type="Proteomes" id="UP001497680"/>
    </source>
</evidence>
<gene>
    <name evidence="1" type="ORF">F4821DRAFT_279148</name>
</gene>
<proteinExistence type="predicted"/>
<accession>A0ACC0CZB3</accession>
<reference evidence="1 2" key="1">
    <citation type="journal article" date="2022" name="New Phytol.">
        <title>Ecological generalism drives hyperdiversity of secondary metabolite gene clusters in xylarialean endophytes.</title>
        <authorList>
            <person name="Franco M.E.E."/>
            <person name="Wisecaver J.H."/>
            <person name="Arnold A.E."/>
            <person name="Ju Y.M."/>
            <person name="Slot J.C."/>
            <person name="Ahrendt S."/>
            <person name="Moore L.P."/>
            <person name="Eastman K.E."/>
            <person name="Scott K."/>
            <person name="Konkel Z."/>
            <person name="Mondo S.J."/>
            <person name="Kuo A."/>
            <person name="Hayes R.D."/>
            <person name="Haridas S."/>
            <person name="Andreopoulos B."/>
            <person name="Riley R."/>
            <person name="LaButti K."/>
            <person name="Pangilinan J."/>
            <person name="Lipzen A."/>
            <person name="Amirebrahimi M."/>
            <person name="Yan J."/>
            <person name="Adam C."/>
            <person name="Keymanesh K."/>
            <person name="Ng V."/>
            <person name="Louie K."/>
            <person name="Northen T."/>
            <person name="Drula E."/>
            <person name="Henrissat B."/>
            <person name="Hsieh H.M."/>
            <person name="Youens-Clark K."/>
            <person name="Lutzoni F."/>
            <person name="Miadlikowska J."/>
            <person name="Eastwood D.C."/>
            <person name="Hamelin R.C."/>
            <person name="Grigoriev I.V."/>
            <person name="U'Ren J.M."/>
        </authorList>
    </citation>
    <scope>NUCLEOTIDE SEQUENCE [LARGE SCALE GENOMIC DNA]</scope>
    <source>
        <strain evidence="1 2">ER1909</strain>
    </source>
</reference>